<dbReference type="RefSeq" id="WP_062696673.1">
    <property type="nucleotide sequence ID" value="NZ_LJOD01000001.1"/>
</dbReference>
<proteinExistence type="predicted"/>
<dbReference type="EMBL" id="LJOD01000001">
    <property type="protein sequence ID" value="KPE53093.1"/>
    <property type="molecule type" value="Genomic_DNA"/>
</dbReference>
<sequence length="236" mass="27274">MNYKIIYHEEKLKEFIDWLPDLKSNEQYYVQLLARKKYNPETGLKADKAQLKRFTATKEMLLHKIRQLELPLGLYESGGTDVSQDNLAVYITPNPRDLHKASLLLMREISERLIRNDNAINAHTLSLNLIQTSTSRKVFFDLDIDFRTEDHQKAVNQFRADIENVINADCLTFIKTHGGLHCLIKTEAIGKEYQKNWYQKVSQLTCDEYQVTMNGDNVLPVAGCIQGIGFSPYFLD</sequence>
<reference evidence="1 2" key="1">
    <citation type="journal article" date="2015" name="Genom Data">
        <title>Draft genome sequence of a multidrug-resistant Chryseobacterium indologenes isolate from Malaysia.</title>
        <authorList>
            <person name="Yu C.Y."/>
            <person name="Ang G.Y."/>
            <person name="Cheng H.J."/>
            <person name="Cheong Y.M."/>
            <person name="Yin W.F."/>
            <person name="Chan K.G."/>
        </authorList>
    </citation>
    <scope>NUCLEOTIDE SEQUENCE [LARGE SCALE GENOMIC DNA]</scope>
    <source>
        <strain evidence="1 2">CI_885</strain>
    </source>
</reference>
<dbReference type="Proteomes" id="UP000037953">
    <property type="component" value="Unassembled WGS sequence"/>
</dbReference>
<name>A0A0N0IYF7_CHRID</name>
<dbReference type="OrthoDB" id="1237862at2"/>
<reference evidence="2" key="2">
    <citation type="submission" date="2015-09" db="EMBL/GenBank/DDBJ databases">
        <title>Draft genome sequence of a multidrug-resistant Chryseobacterium indologenes isolate from Malaysia.</title>
        <authorList>
            <person name="Yu C.Y."/>
            <person name="Ang G.Y."/>
            <person name="Chan K.-G."/>
        </authorList>
    </citation>
    <scope>NUCLEOTIDE SEQUENCE [LARGE SCALE GENOMIC DNA]</scope>
    <source>
        <strain evidence="2">CI_885</strain>
    </source>
</reference>
<organism evidence="1 2">
    <name type="scientific">Chryseobacterium indologenes</name>
    <name type="common">Flavobacterium indologenes</name>
    <dbReference type="NCBI Taxonomy" id="253"/>
    <lineage>
        <taxon>Bacteria</taxon>
        <taxon>Pseudomonadati</taxon>
        <taxon>Bacteroidota</taxon>
        <taxon>Flavobacteriia</taxon>
        <taxon>Flavobacteriales</taxon>
        <taxon>Weeksellaceae</taxon>
        <taxon>Chryseobacterium group</taxon>
        <taxon>Chryseobacterium</taxon>
    </lineage>
</organism>
<dbReference type="PATRIC" id="fig|253.9.peg.778"/>
<gene>
    <name evidence="1" type="ORF">AOB46_03665</name>
</gene>
<comment type="caution">
    <text evidence="1">The sequence shown here is derived from an EMBL/GenBank/DDBJ whole genome shotgun (WGS) entry which is preliminary data.</text>
</comment>
<evidence type="ECO:0000313" key="2">
    <source>
        <dbReference type="Proteomes" id="UP000037953"/>
    </source>
</evidence>
<evidence type="ECO:0000313" key="1">
    <source>
        <dbReference type="EMBL" id="KPE53093.1"/>
    </source>
</evidence>
<protein>
    <submittedName>
        <fullName evidence="1">Uncharacterized protein</fullName>
    </submittedName>
</protein>
<dbReference type="AlphaFoldDB" id="A0A0N0IYF7"/>
<accession>A0A0N0IYF7</accession>